<dbReference type="SMART" id="SM00382">
    <property type="entry name" value="AAA"/>
    <property type="match status" value="1"/>
</dbReference>
<evidence type="ECO:0000256" key="8">
    <source>
        <dbReference type="ARBA" id="ARBA00023136"/>
    </source>
</evidence>
<keyword evidence="5" id="KW-0547">Nucleotide-binding</keyword>
<proteinExistence type="predicted"/>
<dbReference type="Gene3D" id="1.20.1560.10">
    <property type="entry name" value="ABC transporter type 1, transmembrane domain"/>
    <property type="match status" value="1"/>
</dbReference>
<dbReference type="Gene3D" id="3.40.50.300">
    <property type="entry name" value="P-loop containing nucleotide triphosphate hydrolases"/>
    <property type="match status" value="1"/>
</dbReference>
<feature type="transmembrane region" description="Helical" evidence="10">
    <location>
        <begin position="57"/>
        <end position="79"/>
    </location>
</feature>
<dbReference type="PANTHER" id="PTHR24221">
    <property type="entry name" value="ATP-BINDING CASSETTE SUB-FAMILY B"/>
    <property type="match status" value="1"/>
</dbReference>
<dbReference type="EMBL" id="NTKD01000060">
    <property type="protein sequence ID" value="PDH36782.1"/>
    <property type="molecule type" value="Genomic_DNA"/>
</dbReference>
<dbReference type="GO" id="GO:0005524">
    <property type="term" value="F:ATP binding"/>
    <property type="evidence" value="ECO:0007669"/>
    <property type="project" value="UniProtKB-KW"/>
</dbReference>
<feature type="transmembrane region" description="Helical" evidence="10">
    <location>
        <begin position="263"/>
        <end position="284"/>
    </location>
</feature>
<reference evidence="13 14" key="1">
    <citation type="submission" date="2017-08" db="EMBL/GenBank/DDBJ databases">
        <title>Fine stratification of microbial communities through a metagenomic profile of the photic zone.</title>
        <authorList>
            <person name="Haro-Moreno J.M."/>
            <person name="Lopez-Perez M."/>
            <person name="De La Torre J."/>
            <person name="Picazo A."/>
            <person name="Camacho A."/>
            <person name="Rodriguez-Valera F."/>
        </authorList>
    </citation>
    <scope>NUCLEOTIDE SEQUENCE [LARGE SCALE GENOMIC DNA]</scope>
    <source>
        <strain evidence="13">MED-G24</strain>
    </source>
</reference>
<dbReference type="InterPro" id="IPR003439">
    <property type="entry name" value="ABC_transporter-like_ATP-bd"/>
</dbReference>
<dbReference type="SUPFAM" id="SSF90123">
    <property type="entry name" value="ABC transporter transmembrane region"/>
    <property type="match status" value="1"/>
</dbReference>
<feature type="region of interest" description="Disordered" evidence="9">
    <location>
        <begin position="1"/>
        <end position="21"/>
    </location>
</feature>
<dbReference type="Pfam" id="PF00664">
    <property type="entry name" value="ABC_membrane"/>
    <property type="match status" value="1"/>
</dbReference>
<evidence type="ECO:0000256" key="5">
    <source>
        <dbReference type="ARBA" id="ARBA00022741"/>
    </source>
</evidence>
<protein>
    <recommendedName>
        <fullName evidence="15">ABC transporter ATP-binding protein</fullName>
    </recommendedName>
</protein>
<dbReference type="PANTHER" id="PTHR24221:SF654">
    <property type="entry name" value="ATP-BINDING CASSETTE SUB-FAMILY B MEMBER 6"/>
    <property type="match status" value="1"/>
</dbReference>
<dbReference type="GO" id="GO:0005886">
    <property type="term" value="C:plasma membrane"/>
    <property type="evidence" value="ECO:0007669"/>
    <property type="project" value="UniProtKB-SubCell"/>
</dbReference>
<evidence type="ECO:0000256" key="2">
    <source>
        <dbReference type="ARBA" id="ARBA00022448"/>
    </source>
</evidence>
<evidence type="ECO:0000256" key="6">
    <source>
        <dbReference type="ARBA" id="ARBA00022840"/>
    </source>
</evidence>
<dbReference type="InterPro" id="IPR039421">
    <property type="entry name" value="Type_1_exporter"/>
</dbReference>
<evidence type="ECO:0000256" key="9">
    <source>
        <dbReference type="SAM" id="MobiDB-lite"/>
    </source>
</evidence>
<dbReference type="InterPro" id="IPR017871">
    <property type="entry name" value="ABC_transporter-like_CS"/>
</dbReference>
<dbReference type="FunFam" id="3.40.50.300:FF:000221">
    <property type="entry name" value="Multidrug ABC transporter ATP-binding protein"/>
    <property type="match status" value="1"/>
</dbReference>
<evidence type="ECO:0000256" key="3">
    <source>
        <dbReference type="ARBA" id="ARBA00022475"/>
    </source>
</evidence>
<dbReference type="InterPro" id="IPR011527">
    <property type="entry name" value="ABC1_TM_dom"/>
</dbReference>
<comment type="subcellular location">
    <subcellularLocation>
        <location evidence="1">Cell membrane</location>
        <topology evidence="1">Multi-pass membrane protein</topology>
    </subcellularLocation>
</comment>
<evidence type="ECO:0000256" key="7">
    <source>
        <dbReference type="ARBA" id="ARBA00022989"/>
    </source>
</evidence>
<feature type="transmembrane region" description="Helical" evidence="10">
    <location>
        <begin position="119"/>
        <end position="139"/>
    </location>
</feature>
<evidence type="ECO:0000256" key="10">
    <source>
        <dbReference type="SAM" id="Phobius"/>
    </source>
</evidence>
<evidence type="ECO:0008006" key="15">
    <source>
        <dbReference type="Google" id="ProtNLM"/>
    </source>
</evidence>
<organism evidence="13 14">
    <name type="scientific">OM182 bacterium MED-G24</name>
    <dbReference type="NCBI Taxonomy" id="1986255"/>
    <lineage>
        <taxon>Bacteria</taxon>
        <taxon>Pseudomonadati</taxon>
        <taxon>Pseudomonadota</taxon>
        <taxon>Gammaproteobacteria</taxon>
        <taxon>OMG group</taxon>
        <taxon>OM182 clade</taxon>
    </lineage>
</organism>
<dbReference type="CDD" id="cd07346">
    <property type="entry name" value="ABC_6TM_exporters"/>
    <property type="match status" value="1"/>
</dbReference>
<name>A0A2A5WK26_9GAMM</name>
<evidence type="ECO:0000259" key="12">
    <source>
        <dbReference type="PROSITE" id="PS50929"/>
    </source>
</evidence>
<dbReference type="PROSITE" id="PS00211">
    <property type="entry name" value="ABC_TRANSPORTER_1"/>
    <property type="match status" value="1"/>
</dbReference>
<dbReference type="PROSITE" id="PS50893">
    <property type="entry name" value="ABC_TRANSPORTER_2"/>
    <property type="match status" value="1"/>
</dbReference>
<evidence type="ECO:0000313" key="14">
    <source>
        <dbReference type="Proteomes" id="UP000219327"/>
    </source>
</evidence>
<dbReference type="Pfam" id="PF00005">
    <property type="entry name" value="ABC_tran"/>
    <property type="match status" value="1"/>
</dbReference>
<evidence type="ECO:0000259" key="11">
    <source>
        <dbReference type="PROSITE" id="PS50893"/>
    </source>
</evidence>
<dbReference type="InterPro" id="IPR036640">
    <property type="entry name" value="ABC1_TM_sf"/>
</dbReference>
<evidence type="ECO:0000256" key="1">
    <source>
        <dbReference type="ARBA" id="ARBA00004651"/>
    </source>
</evidence>
<feature type="compositionally biased region" description="Polar residues" evidence="9">
    <location>
        <begin position="1"/>
        <end position="14"/>
    </location>
</feature>
<keyword evidence="7 10" id="KW-1133">Transmembrane helix</keyword>
<accession>A0A2A5WK26</accession>
<feature type="domain" description="ABC transmembrane type-1" evidence="12">
    <location>
        <begin position="168"/>
        <end position="406"/>
    </location>
</feature>
<feature type="transmembrane region" description="Helical" evidence="10">
    <location>
        <begin position="240"/>
        <end position="257"/>
    </location>
</feature>
<sequence>MTDATVENPQQGKKQQSDDRINQRASLIDTETTMTTWQSLVIVGRTMQILRYFWGRFTIKFVVMGGALLFPVTILPWPIKMIVDHVVLDAPIADAKNYPFFIDPLINYMIVQQMTAWDILVFLTICFVFMVILVGAFAPEANDTTEAGMFEGFDEATRQENRVHGGHSFAGGFYGYFEFLMNMRLTQSVVHTMRSNLFEKIKALPVTTLEDQRIGDAVYRVMYDVPSVNYIFYEVINRPLMSTIVFVLAAGTMFSAYPEQPAIIWMTLALIPLYLASTVFFSGAMRRRGQMTRASGTITTSTIEEGMDNVLAVQSLGGNEKERARFDEDSKESFKRHRAVIILYIAMGQLRHFSFLAIQMTVFFFISSLVIEGDLTVGDYGSLWFYFYWMRGPVDSVSWLWINLQEHAAGMRRVYALMDLPKEEDMGTRELPPITQGVTFENVGLTFPDGRRALTDVSLTADVGQIVAFVGPTGAGKTSLAYMIPRFRVATDGSVSIDGINVNDVTMTSLRQQVTYVFQETQLFSDSIIDNIRFGQPDASEEEVERVARIAGIHDFIHELPEGYGTLLGTTMSKLSVGQKQRIAIARGLLRESRILILDEPTSALDPETEQYLVQSLHEAARNRLVIIIAHRLSTIAHADKIVFLEEGQFREAGSHEELMAIDDGYYRRFVDLQTVHAD</sequence>
<feature type="domain" description="ABC transporter" evidence="11">
    <location>
        <begin position="438"/>
        <end position="672"/>
    </location>
</feature>
<dbReference type="GO" id="GO:0140359">
    <property type="term" value="F:ABC-type transporter activity"/>
    <property type="evidence" value="ECO:0007669"/>
    <property type="project" value="InterPro"/>
</dbReference>
<dbReference type="GO" id="GO:0034040">
    <property type="term" value="F:ATPase-coupled lipid transmembrane transporter activity"/>
    <property type="evidence" value="ECO:0007669"/>
    <property type="project" value="TreeGrafter"/>
</dbReference>
<dbReference type="AlphaFoldDB" id="A0A2A5WK26"/>
<evidence type="ECO:0000313" key="13">
    <source>
        <dbReference type="EMBL" id="PDH36782.1"/>
    </source>
</evidence>
<keyword evidence="8 10" id="KW-0472">Membrane</keyword>
<gene>
    <name evidence="13" type="ORF">CNE99_09095</name>
</gene>
<dbReference type="GO" id="GO:0016887">
    <property type="term" value="F:ATP hydrolysis activity"/>
    <property type="evidence" value="ECO:0007669"/>
    <property type="project" value="InterPro"/>
</dbReference>
<evidence type="ECO:0000256" key="4">
    <source>
        <dbReference type="ARBA" id="ARBA00022692"/>
    </source>
</evidence>
<keyword evidence="3" id="KW-1003">Cell membrane</keyword>
<dbReference type="PROSITE" id="PS50929">
    <property type="entry name" value="ABC_TM1F"/>
    <property type="match status" value="1"/>
</dbReference>
<dbReference type="InterPro" id="IPR003593">
    <property type="entry name" value="AAA+_ATPase"/>
</dbReference>
<dbReference type="InterPro" id="IPR027417">
    <property type="entry name" value="P-loop_NTPase"/>
</dbReference>
<comment type="caution">
    <text evidence="13">The sequence shown here is derived from an EMBL/GenBank/DDBJ whole genome shotgun (WGS) entry which is preliminary data.</text>
</comment>
<dbReference type="SUPFAM" id="SSF52540">
    <property type="entry name" value="P-loop containing nucleoside triphosphate hydrolases"/>
    <property type="match status" value="1"/>
</dbReference>
<dbReference type="Proteomes" id="UP000219327">
    <property type="component" value="Unassembled WGS sequence"/>
</dbReference>
<keyword evidence="4 10" id="KW-0812">Transmembrane</keyword>
<keyword evidence="2" id="KW-0813">Transport</keyword>
<keyword evidence="6" id="KW-0067">ATP-binding</keyword>